<dbReference type="EMBL" id="FQYU01000003">
    <property type="protein sequence ID" value="SHJ22832.1"/>
    <property type="molecule type" value="Genomic_DNA"/>
</dbReference>
<dbReference type="AlphaFoldDB" id="A0A1M6HKY5"/>
<sequence>MDVERRKALKNIGLSLGAITLSSSVVALLQSCAEERTLAWTPQFFTPDEVFITQITLDVMIPATPNIPGATELNLTQFIDGYLYSIATEKEKSAFKVGIEQYLSSTLQESNKKKAADLSETDIDHRLAYYFKAERSEQQKWGREVDVSKKDNAGLPSVDAVNFSVLKSLRTMAIEAFKVCELIGEKILAYDPIPGSHAGCVDLQELTQGKAWSL</sequence>
<dbReference type="PROSITE" id="PS51257">
    <property type="entry name" value="PROKAR_LIPOPROTEIN"/>
    <property type="match status" value="1"/>
</dbReference>
<name>A0A1M6HKY5_9FLAO</name>
<dbReference type="Proteomes" id="UP000184543">
    <property type="component" value="Unassembled WGS sequence"/>
</dbReference>
<organism evidence="1 2">
    <name type="scientific">Pseudozobellia thermophila</name>
    <dbReference type="NCBI Taxonomy" id="192903"/>
    <lineage>
        <taxon>Bacteria</taxon>
        <taxon>Pseudomonadati</taxon>
        <taxon>Bacteroidota</taxon>
        <taxon>Flavobacteriia</taxon>
        <taxon>Flavobacteriales</taxon>
        <taxon>Flavobacteriaceae</taxon>
        <taxon>Pseudozobellia</taxon>
    </lineage>
</organism>
<dbReference type="OrthoDB" id="6385145at2"/>
<proteinExistence type="predicted"/>
<keyword evidence="2" id="KW-1185">Reference proteome</keyword>
<evidence type="ECO:0000313" key="2">
    <source>
        <dbReference type="Proteomes" id="UP000184543"/>
    </source>
</evidence>
<evidence type="ECO:0000313" key="1">
    <source>
        <dbReference type="EMBL" id="SHJ22832.1"/>
    </source>
</evidence>
<accession>A0A1M6HKY5</accession>
<dbReference type="STRING" id="192903.SAMN04488513_10389"/>
<dbReference type="InterPro" id="IPR027056">
    <property type="entry name" value="Gluconate_2DH_su3"/>
</dbReference>
<reference evidence="2" key="1">
    <citation type="submission" date="2016-11" db="EMBL/GenBank/DDBJ databases">
        <authorList>
            <person name="Varghese N."/>
            <person name="Submissions S."/>
        </authorList>
    </citation>
    <scope>NUCLEOTIDE SEQUENCE [LARGE SCALE GENOMIC DNA]</scope>
    <source>
        <strain evidence="2">DSM 19858</strain>
    </source>
</reference>
<protein>
    <submittedName>
        <fullName evidence="1">Gluconate 2-dehydrogenase subunit 3</fullName>
    </submittedName>
</protein>
<gene>
    <name evidence="1" type="ORF">SAMN04488513_10389</name>
</gene>
<dbReference type="Pfam" id="PF13618">
    <property type="entry name" value="Gluconate_2-dh3"/>
    <property type="match status" value="1"/>
</dbReference>